<comment type="function">
    <text evidence="4">Catalyzes the formation of sulfite from adenosine 5'-phosphosulfate (APS) using thioredoxin as an electron donor.</text>
</comment>
<proteinExistence type="inferred from homology"/>
<dbReference type="RefSeq" id="WP_006214116.1">
    <property type="nucleotide sequence ID" value="NZ_ANHZ02000005.1"/>
</dbReference>
<keyword evidence="2 4" id="KW-0560">Oxidoreductase</keyword>
<reference evidence="6 7" key="1">
    <citation type="journal article" date="2014" name="Genome Announc.">
        <title>Draft Genome Sequence of Kocuria palustris PEL.</title>
        <authorList>
            <person name="Sharma G."/>
            <person name="Khatri I."/>
            <person name="Subramanian S."/>
        </authorList>
    </citation>
    <scope>NUCLEOTIDE SEQUENCE [LARGE SCALE GENOMIC DNA]</scope>
    <source>
        <strain evidence="6 7">PEL</strain>
    </source>
</reference>
<dbReference type="Pfam" id="PF01507">
    <property type="entry name" value="PAPS_reduct"/>
    <property type="match status" value="1"/>
</dbReference>
<keyword evidence="4" id="KW-0408">Iron</keyword>
<dbReference type="Proteomes" id="UP000009877">
    <property type="component" value="Unassembled WGS sequence"/>
</dbReference>
<organism evidence="6 7">
    <name type="scientific">Kocuria palustris PEL</name>
    <dbReference type="NCBI Taxonomy" id="1236550"/>
    <lineage>
        <taxon>Bacteria</taxon>
        <taxon>Bacillati</taxon>
        <taxon>Actinomycetota</taxon>
        <taxon>Actinomycetes</taxon>
        <taxon>Micrococcales</taxon>
        <taxon>Micrococcaceae</taxon>
        <taxon>Kocuria</taxon>
    </lineage>
</organism>
<evidence type="ECO:0000313" key="6">
    <source>
        <dbReference type="EMBL" id="EME37189.1"/>
    </source>
</evidence>
<feature type="binding site" evidence="4">
    <location>
        <position position="141"/>
    </location>
    <ligand>
        <name>[4Fe-4S] cluster</name>
        <dbReference type="ChEBI" id="CHEBI:49883"/>
    </ligand>
</feature>
<dbReference type="PIRSF" id="PIRSF000857">
    <property type="entry name" value="PAPS_reductase"/>
    <property type="match status" value="1"/>
</dbReference>
<dbReference type="AlphaFoldDB" id="M2YF20"/>
<comment type="pathway">
    <text evidence="3 4">Sulfur metabolism; hydrogen sulfide biosynthesis; sulfite from sulfate.</text>
</comment>
<dbReference type="GO" id="GO:0004604">
    <property type="term" value="F:phosphoadenylyl-sulfate reductase (thioredoxin) activity"/>
    <property type="evidence" value="ECO:0007669"/>
    <property type="project" value="UniProtKB-UniRule"/>
</dbReference>
<dbReference type="InterPro" id="IPR014729">
    <property type="entry name" value="Rossmann-like_a/b/a_fold"/>
</dbReference>
<evidence type="ECO:0000256" key="4">
    <source>
        <dbReference type="HAMAP-Rule" id="MF_00063"/>
    </source>
</evidence>
<feature type="binding site" evidence="4">
    <location>
        <position position="223"/>
    </location>
    <ligand>
        <name>[4Fe-4S] cluster</name>
        <dbReference type="ChEBI" id="CHEBI:49883"/>
    </ligand>
</feature>
<evidence type="ECO:0000256" key="1">
    <source>
        <dbReference type="ARBA" id="ARBA00009732"/>
    </source>
</evidence>
<feature type="binding site" evidence="4">
    <location>
        <position position="140"/>
    </location>
    <ligand>
        <name>[4Fe-4S] cluster</name>
        <dbReference type="ChEBI" id="CHEBI:49883"/>
    </ligand>
</feature>
<protein>
    <recommendedName>
        <fullName evidence="4">Adenosine 5'-phosphosulfate reductase</fullName>
        <shortName evidence="4">APS reductase</shortName>
        <ecNumber evidence="4">1.8.4.10</ecNumber>
    </recommendedName>
    <alternativeName>
        <fullName evidence="4">5'-adenylylsulfate reductase</fullName>
    </alternativeName>
    <alternativeName>
        <fullName evidence="4">Thioredoxin-dependent 5'-adenylylsulfate reductase</fullName>
    </alternativeName>
</protein>
<sequence length="253" mass="27572">MTAGTAEKTLRSEDELRELAAAGARELGAELDADGHVPAQGEADHTAAIRWVAENFPNARVAVACSMADLVLPALVAEQIPNVDVLFLETGYHFPETEGTKEAAKAMLDINVIDVMPKLTVAQQDEQHGKDLFRTNPTACCAMRKVEPLAESLQDYEVWFTGVRRDESPTRTDAPLVSFDETHKLVKVNPMVRWSLDDLVEHSNSEGLPVNPLLSEGYLSIGCAPCTRKVAPGEDPRAGRWSGSDKIECGIHL</sequence>
<feature type="binding site" evidence="4">
    <location>
        <position position="226"/>
    </location>
    <ligand>
        <name>[4Fe-4S] cluster</name>
        <dbReference type="ChEBI" id="CHEBI:49883"/>
    </ligand>
</feature>
<comment type="subcellular location">
    <subcellularLocation>
        <location evidence="4">Cytoplasm</location>
    </subcellularLocation>
</comment>
<dbReference type="NCBIfam" id="TIGR00434">
    <property type="entry name" value="cysH"/>
    <property type="match status" value="1"/>
</dbReference>
<evidence type="ECO:0000259" key="5">
    <source>
        <dbReference type="Pfam" id="PF01507"/>
    </source>
</evidence>
<dbReference type="GO" id="GO:0005737">
    <property type="term" value="C:cytoplasm"/>
    <property type="evidence" value="ECO:0007669"/>
    <property type="project" value="UniProtKB-SubCell"/>
</dbReference>
<evidence type="ECO:0000313" key="7">
    <source>
        <dbReference type="Proteomes" id="UP000009877"/>
    </source>
</evidence>
<dbReference type="HAMAP" id="MF_00063">
    <property type="entry name" value="CysH"/>
    <property type="match status" value="1"/>
</dbReference>
<comment type="cofactor">
    <cofactor evidence="4">
        <name>[4Fe-4S] cluster</name>
        <dbReference type="ChEBI" id="CHEBI:49883"/>
    </cofactor>
    <text evidence="4">Binds 1 [4Fe-4S] cluster per subunit.</text>
</comment>
<keyword evidence="4" id="KW-0411">Iron-sulfur</keyword>
<dbReference type="InterPro" id="IPR002500">
    <property type="entry name" value="PAPS_reduct_dom"/>
</dbReference>
<keyword evidence="4" id="KW-0963">Cytoplasm</keyword>
<feature type="domain" description="Phosphoadenosine phosphosulphate reductase" evidence="5">
    <location>
        <begin position="61"/>
        <end position="229"/>
    </location>
</feature>
<dbReference type="EMBL" id="ANHZ02000005">
    <property type="protein sequence ID" value="EME37189.1"/>
    <property type="molecule type" value="Genomic_DNA"/>
</dbReference>
<dbReference type="Gene3D" id="3.40.50.620">
    <property type="entry name" value="HUPs"/>
    <property type="match status" value="1"/>
</dbReference>
<dbReference type="GO" id="GO:0043866">
    <property type="term" value="F:adenylyl-sulfate reductase (thioredoxin) activity"/>
    <property type="evidence" value="ECO:0007669"/>
    <property type="project" value="UniProtKB-EC"/>
</dbReference>
<evidence type="ECO:0000256" key="2">
    <source>
        <dbReference type="ARBA" id="ARBA00023002"/>
    </source>
</evidence>
<name>M2YF20_9MICC</name>
<dbReference type="GO" id="GO:0046872">
    <property type="term" value="F:metal ion binding"/>
    <property type="evidence" value="ECO:0007669"/>
    <property type="project" value="UniProtKB-KW"/>
</dbReference>
<dbReference type="NCBIfam" id="NF002537">
    <property type="entry name" value="PRK02090.1"/>
    <property type="match status" value="1"/>
</dbReference>
<keyword evidence="7" id="KW-1185">Reference proteome</keyword>
<dbReference type="STRING" id="71999.KPaMU14_11635"/>
<dbReference type="SUPFAM" id="SSF52402">
    <property type="entry name" value="Adenine nucleotide alpha hydrolases-like"/>
    <property type="match status" value="1"/>
</dbReference>
<comment type="similarity">
    <text evidence="1 4">Belongs to the PAPS reductase family. CysH subfamily.</text>
</comment>
<dbReference type="GO" id="GO:0070814">
    <property type="term" value="P:hydrogen sulfide biosynthetic process"/>
    <property type="evidence" value="ECO:0007669"/>
    <property type="project" value="UniProtKB-UniRule"/>
</dbReference>
<accession>M2YF20</accession>
<dbReference type="EC" id="1.8.4.10" evidence="4"/>
<dbReference type="PANTHER" id="PTHR46509:SF1">
    <property type="entry name" value="PHOSPHOADENOSINE PHOSPHOSULFATE REDUCTASE"/>
    <property type="match status" value="1"/>
</dbReference>
<feature type="active site" description="Nucleophile; cysteine thiosulfonate intermediate" evidence="4">
    <location>
        <position position="249"/>
    </location>
</feature>
<comment type="caution">
    <text evidence="6">The sequence shown here is derived from an EMBL/GenBank/DDBJ whole genome shotgun (WGS) entry which is preliminary data.</text>
</comment>
<dbReference type="GO" id="GO:0051539">
    <property type="term" value="F:4 iron, 4 sulfur cluster binding"/>
    <property type="evidence" value="ECO:0007669"/>
    <property type="project" value="UniProtKB-UniRule"/>
</dbReference>
<keyword evidence="4" id="KW-0479">Metal-binding</keyword>
<dbReference type="PANTHER" id="PTHR46509">
    <property type="entry name" value="PHOSPHOADENOSINE PHOSPHOSULFATE REDUCTASE"/>
    <property type="match status" value="1"/>
</dbReference>
<gene>
    <name evidence="4" type="primary">cysH</name>
    <name evidence="6" type="ORF">C884_02103</name>
</gene>
<dbReference type="InterPro" id="IPR004511">
    <property type="entry name" value="PAPS/APS_Rdtase"/>
</dbReference>
<evidence type="ECO:0000256" key="3">
    <source>
        <dbReference type="ARBA" id="ARBA00024327"/>
    </source>
</evidence>
<comment type="catalytic activity">
    <reaction evidence="4">
        <text>[thioredoxin]-disulfide + sulfite + AMP + 2 H(+) = adenosine 5'-phosphosulfate + [thioredoxin]-dithiol</text>
        <dbReference type="Rhea" id="RHEA:21976"/>
        <dbReference type="Rhea" id="RHEA-COMP:10698"/>
        <dbReference type="Rhea" id="RHEA-COMP:10700"/>
        <dbReference type="ChEBI" id="CHEBI:15378"/>
        <dbReference type="ChEBI" id="CHEBI:17359"/>
        <dbReference type="ChEBI" id="CHEBI:29950"/>
        <dbReference type="ChEBI" id="CHEBI:50058"/>
        <dbReference type="ChEBI" id="CHEBI:58243"/>
        <dbReference type="ChEBI" id="CHEBI:456215"/>
        <dbReference type="EC" id="1.8.4.10"/>
    </reaction>
</comment>
<dbReference type="GO" id="GO:0019379">
    <property type="term" value="P:sulfate assimilation, phosphoadenylyl sulfate reduction by phosphoadenylyl-sulfate reductase (thioredoxin)"/>
    <property type="evidence" value="ECO:0007669"/>
    <property type="project" value="UniProtKB-UniRule"/>
</dbReference>